<comment type="caution">
    <text evidence="1">The sequence shown here is derived from an EMBL/GenBank/DDBJ whole genome shotgun (WGS) entry which is preliminary data.</text>
</comment>
<gene>
    <name evidence="1" type="ORF">HPB50_015057</name>
</gene>
<evidence type="ECO:0000313" key="1">
    <source>
        <dbReference type="EMBL" id="KAH6946765.1"/>
    </source>
</evidence>
<organism evidence="1 2">
    <name type="scientific">Hyalomma asiaticum</name>
    <name type="common">Tick</name>
    <dbReference type="NCBI Taxonomy" id="266040"/>
    <lineage>
        <taxon>Eukaryota</taxon>
        <taxon>Metazoa</taxon>
        <taxon>Ecdysozoa</taxon>
        <taxon>Arthropoda</taxon>
        <taxon>Chelicerata</taxon>
        <taxon>Arachnida</taxon>
        <taxon>Acari</taxon>
        <taxon>Parasitiformes</taxon>
        <taxon>Ixodida</taxon>
        <taxon>Ixodoidea</taxon>
        <taxon>Ixodidae</taxon>
        <taxon>Hyalomminae</taxon>
        <taxon>Hyalomma</taxon>
    </lineage>
</organism>
<evidence type="ECO:0000313" key="2">
    <source>
        <dbReference type="Proteomes" id="UP000821845"/>
    </source>
</evidence>
<name>A0ACB7TIL5_HYAAI</name>
<reference evidence="1" key="1">
    <citation type="submission" date="2020-05" db="EMBL/GenBank/DDBJ databases">
        <title>Large-scale comparative analyses of tick genomes elucidate their genetic diversity and vector capacities.</title>
        <authorList>
            <person name="Jia N."/>
            <person name="Wang J."/>
            <person name="Shi W."/>
            <person name="Du L."/>
            <person name="Sun Y."/>
            <person name="Zhan W."/>
            <person name="Jiang J."/>
            <person name="Wang Q."/>
            <person name="Zhang B."/>
            <person name="Ji P."/>
            <person name="Sakyi L.B."/>
            <person name="Cui X."/>
            <person name="Yuan T."/>
            <person name="Jiang B."/>
            <person name="Yang W."/>
            <person name="Lam T.T.-Y."/>
            <person name="Chang Q."/>
            <person name="Ding S."/>
            <person name="Wang X."/>
            <person name="Zhu J."/>
            <person name="Ruan X."/>
            <person name="Zhao L."/>
            <person name="Wei J."/>
            <person name="Que T."/>
            <person name="Du C."/>
            <person name="Cheng J."/>
            <person name="Dai P."/>
            <person name="Han X."/>
            <person name="Huang E."/>
            <person name="Gao Y."/>
            <person name="Liu J."/>
            <person name="Shao H."/>
            <person name="Ye R."/>
            <person name="Li L."/>
            <person name="Wei W."/>
            <person name="Wang X."/>
            <person name="Wang C."/>
            <person name="Yang T."/>
            <person name="Huo Q."/>
            <person name="Li W."/>
            <person name="Guo W."/>
            <person name="Chen H."/>
            <person name="Zhou L."/>
            <person name="Ni X."/>
            <person name="Tian J."/>
            <person name="Zhou Y."/>
            <person name="Sheng Y."/>
            <person name="Liu T."/>
            <person name="Pan Y."/>
            <person name="Xia L."/>
            <person name="Li J."/>
            <person name="Zhao F."/>
            <person name="Cao W."/>
        </authorList>
    </citation>
    <scope>NUCLEOTIDE SEQUENCE</scope>
    <source>
        <strain evidence="1">Hyas-2018</strain>
    </source>
</reference>
<dbReference type="Proteomes" id="UP000821845">
    <property type="component" value="Chromosome 1"/>
</dbReference>
<accession>A0ACB7TIL5</accession>
<protein>
    <submittedName>
        <fullName evidence="1">Uncharacterized protein</fullName>
    </submittedName>
</protein>
<dbReference type="EMBL" id="CM023481">
    <property type="protein sequence ID" value="KAH6946765.1"/>
    <property type="molecule type" value="Genomic_DNA"/>
</dbReference>
<proteinExistence type="predicted"/>
<sequence>MCLRSASAEQKKNGASASRSWSRTAESTALRTLASRDEFCACDAFAGSRLSGRGRHVRSEPQHPVCRRRSQRVTSRPSISGFSFPLVVPRGRRGQWKPGRANDLASGQLSTFTTLSISPLSELPIRHDLCQLLLSEPGRSFFGELWQRRGELFCLPFHVGKEESVYSRRGGSSLSRMNASN</sequence>
<keyword evidence="2" id="KW-1185">Reference proteome</keyword>